<evidence type="ECO:0000313" key="1">
    <source>
        <dbReference type="EMBL" id="GBB91951.1"/>
    </source>
</evidence>
<evidence type="ECO:0000313" key="2">
    <source>
        <dbReference type="EMBL" id="GET04647.1"/>
    </source>
</evidence>
<keyword evidence="3" id="KW-1185">Reference proteome</keyword>
<protein>
    <submittedName>
        <fullName evidence="1">Uncharacterized protein</fullName>
    </submittedName>
</protein>
<comment type="caution">
    <text evidence="1">The sequence shown here is derived from an EMBL/GenBank/DDBJ whole genome shotgun (WGS) entry which is preliminary data.</text>
</comment>
<organism evidence="1 3">
    <name type="scientific">Rhizophagus clarus</name>
    <dbReference type="NCBI Taxonomy" id="94130"/>
    <lineage>
        <taxon>Eukaryota</taxon>
        <taxon>Fungi</taxon>
        <taxon>Fungi incertae sedis</taxon>
        <taxon>Mucoromycota</taxon>
        <taxon>Glomeromycotina</taxon>
        <taxon>Glomeromycetes</taxon>
        <taxon>Glomerales</taxon>
        <taxon>Glomeraceae</taxon>
        <taxon>Rhizophagus</taxon>
    </lineage>
</organism>
<dbReference type="EMBL" id="BEXD01001049">
    <property type="protein sequence ID" value="GBB91951.1"/>
    <property type="molecule type" value="Genomic_DNA"/>
</dbReference>
<dbReference type="AlphaFoldDB" id="A0A2Z6R4Q0"/>
<evidence type="ECO:0000313" key="3">
    <source>
        <dbReference type="Proteomes" id="UP000247702"/>
    </source>
</evidence>
<reference evidence="2" key="2">
    <citation type="submission" date="2019-10" db="EMBL/GenBank/DDBJ databases">
        <title>Conservation and host-specific expression of non-tandemly repeated heterogenous ribosome RNA gene in arbuscular mycorrhizal fungi.</title>
        <authorList>
            <person name="Maeda T."/>
            <person name="Kobayashi Y."/>
            <person name="Nakagawa T."/>
            <person name="Ezawa T."/>
            <person name="Yamaguchi K."/>
            <person name="Bino T."/>
            <person name="Nishimoto Y."/>
            <person name="Shigenobu S."/>
            <person name="Kawaguchi M."/>
        </authorList>
    </citation>
    <scope>NUCLEOTIDE SEQUENCE</scope>
    <source>
        <strain evidence="2">HR1</strain>
    </source>
</reference>
<accession>A0A2Z6R4Q0</accession>
<dbReference type="OrthoDB" id="10582798at2759"/>
<name>A0A2Z6R4Q0_9GLOM</name>
<proteinExistence type="predicted"/>
<reference evidence="1 3" key="1">
    <citation type="submission" date="2017-11" db="EMBL/GenBank/DDBJ databases">
        <title>The genome of Rhizophagus clarus HR1 reveals common genetic basis of auxotrophy among arbuscular mycorrhizal fungi.</title>
        <authorList>
            <person name="Kobayashi Y."/>
        </authorList>
    </citation>
    <scope>NUCLEOTIDE SEQUENCE [LARGE SCALE GENOMIC DNA]</scope>
    <source>
        <strain evidence="1 3">HR1</strain>
    </source>
</reference>
<dbReference type="EMBL" id="BLAL01000356">
    <property type="protein sequence ID" value="GET04647.1"/>
    <property type="molecule type" value="Genomic_DNA"/>
</dbReference>
<sequence>MVLNLYKIINETDSTIQLSNDENTCDNYTVYPGETRRRDCWLPMSKCFRVKITLNGSPILFLSDQNWNLTIENGNHSILRNQGVDKSKDFYLRITNSQAVFTCNGPFKDDIESFTVHY</sequence>
<dbReference type="Proteomes" id="UP000615446">
    <property type="component" value="Unassembled WGS sequence"/>
</dbReference>
<dbReference type="Proteomes" id="UP000247702">
    <property type="component" value="Unassembled WGS sequence"/>
</dbReference>
<gene>
    <name evidence="2" type="ORF">RCL2_003094600</name>
    <name evidence="1" type="ORF">RclHR1_19420001</name>
</gene>